<evidence type="ECO:0000256" key="2">
    <source>
        <dbReference type="ARBA" id="ARBA00022692"/>
    </source>
</evidence>
<feature type="binding site" evidence="7">
    <location>
        <position position="70"/>
    </location>
    <ligand>
        <name>Zn(2+)</name>
        <dbReference type="ChEBI" id="CHEBI:29105"/>
        <note>catalytic</note>
    </ligand>
</feature>
<keyword evidence="5 8" id="KW-0472">Membrane</keyword>
<feature type="transmembrane region" description="Helical" evidence="8">
    <location>
        <begin position="191"/>
        <end position="209"/>
    </location>
</feature>
<evidence type="ECO:0000256" key="6">
    <source>
        <dbReference type="PIRSR" id="PIRSR608901-1"/>
    </source>
</evidence>
<evidence type="ECO:0000256" key="8">
    <source>
        <dbReference type="SAM" id="Phobius"/>
    </source>
</evidence>
<evidence type="ECO:0000313" key="9">
    <source>
        <dbReference type="EMBL" id="MBB4005252.1"/>
    </source>
</evidence>
<feature type="transmembrane region" description="Helical" evidence="8">
    <location>
        <begin position="107"/>
        <end position="127"/>
    </location>
</feature>
<feature type="transmembrane region" description="Helical" evidence="8">
    <location>
        <begin position="79"/>
        <end position="100"/>
    </location>
</feature>
<keyword evidence="7" id="KW-0862">Zinc</keyword>
<reference evidence="9 10" key="1">
    <citation type="submission" date="2020-08" db="EMBL/GenBank/DDBJ databases">
        <title>Genomic Encyclopedia of Type Strains, Phase IV (KMG-IV): sequencing the most valuable type-strain genomes for metagenomic binning, comparative biology and taxonomic classification.</title>
        <authorList>
            <person name="Goeker M."/>
        </authorList>
    </citation>
    <scope>NUCLEOTIDE SEQUENCE [LARGE SCALE GENOMIC DNA]</scope>
    <source>
        <strain evidence="9 10">DSM 103570</strain>
    </source>
</reference>
<comment type="cofactor">
    <cofactor evidence="7">
        <name>Zn(2+)</name>
        <dbReference type="ChEBI" id="CHEBI:29105"/>
    </cofactor>
</comment>
<keyword evidence="4 8" id="KW-1133">Transmembrane helix</keyword>
<dbReference type="Proteomes" id="UP000588647">
    <property type="component" value="Unassembled WGS sequence"/>
</dbReference>
<name>A0A7W6MRN6_9HYPH</name>
<dbReference type="EMBL" id="JACIEM010000006">
    <property type="protein sequence ID" value="MBB4005252.1"/>
    <property type="molecule type" value="Genomic_DNA"/>
</dbReference>
<keyword evidence="3" id="KW-0378">Hydrolase</keyword>
<feature type="binding site" evidence="6">
    <location>
        <position position="21"/>
    </location>
    <ligand>
        <name>Ca(2+)</name>
        <dbReference type="ChEBI" id="CHEBI:29108"/>
    </ligand>
</feature>
<keyword evidence="2 8" id="KW-0812">Transmembrane</keyword>
<protein>
    <recommendedName>
        <fullName evidence="11">Ceramidase</fullName>
    </recommendedName>
</protein>
<dbReference type="AlphaFoldDB" id="A0A7W6MRN6"/>
<evidence type="ECO:0008006" key="11">
    <source>
        <dbReference type="Google" id="ProtNLM"/>
    </source>
</evidence>
<feature type="transmembrane region" description="Helical" evidence="8">
    <location>
        <begin position="159"/>
        <end position="176"/>
    </location>
</feature>
<feature type="transmembrane region" description="Helical" evidence="8">
    <location>
        <begin position="133"/>
        <end position="152"/>
    </location>
</feature>
<evidence type="ECO:0000313" key="10">
    <source>
        <dbReference type="Proteomes" id="UP000588647"/>
    </source>
</evidence>
<dbReference type="RefSeq" id="WP_183210832.1">
    <property type="nucleotide sequence ID" value="NZ_JAAAMM010000006.1"/>
</dbReference>
<dbReference type="GO" id="GO:0006672">
    <property type="term" value="P:ceramide metabolic process"/>
    <property type="evidence" value="ECO:0007669"/>
    <property type="project" value="InterPro"/>
</dbReference>
<proteinExistence type="predicted"/>
<accession>A0A7W6MRN6</accession>
<gene>
    <name evidence="9" type="ORF">GGR03_004351</name>
</gene>
<sequence length="221" mass="23135">MDWFQAIDAYCERTSEAFWAEPVNAVTNAAFLLAALIGFGLWRRAGTRDPASLLLVVLVAVIGIGSFLFHTFANRWSSLADVLPIAVFIYGYFGLALVRFVGWRPSIAALATLAFLGASLLAGPVLAPLAGSSSGYVPGLLALIGIGGALTLRKQAQGPLVLAAGFVFALSLAFRMADQPLCAGWPLGTHFAWHVLNATTLGLLLVAAIQGAPRRNGLGAA</sequence>
<feature type="transmembrane region" description="Helical" evidence="8">
    <location>
        <begin position="23"/>
        <end position="41"/>
    </location>
</feature>
<evidence type="ECO:0000256" key="5">
    <source>
        <dbReference type="ARBA" id="ARBA00023136"/>
    </source>
</evidence>
<dbReference type="GO" id="GO:0046872">
    <property type="term" value="F:metal ion binding"/>
    <property type="evidence" value="ECO:0007669"/>
    <property type="project" value="UniProtKB-KW"/>
</dbReference>
<keyword evidence="6" id="KW-0479">Metal-binding</keyword>
<evidence type="ECO:0000256" key="7">
    <source>
        <dbReference type="PIRSR" id="PIRSR608901-2"/>
    </source>
</evidence>
<evidence type="ECO:0000256" key="3">
    <source>
        <dbReference type="ARBA" id="ARBA00022801"/>
    </source>
</evidence>
<keyword evidence="6" id="KW-0106">Calcium</keyword>
<dbReference type="GO" id="GO:0016020">
    <property type="term" value="C:membrane"/>
    <property type="evidence" value="ECO:0007669"/>
    <property type="project" value="UniProtKB-SubCell"/>
</dbReference>
<comment type="caution">
    <text evidence="9">The sequence shown here is derived from an EMBL/GenBank/DDBJ whole genome shotgun (WGS) entry which is preliminary data.</text>
</comment>
<dbReference type="Pfam" id="PF05875">
    <property type="entry name" value="Ceramidase"/>
    <property type="match status" value="1"/>
</dbReference>
<keyword evidence="10" id="KW-1185">Reference proteome</keyword>
<dbReference type="InterPro" id="IPR008901">
    <property type="entry name" value="ACER"/>
</dbReference>
<evidence type="ECO:0000256" key="4">
    <source>
        <dbReference type="ARBA" id="ARBA00022989"/>
    </source>
</evidence>
<feature type="transmembrane region" description="Helical" evidence="8">
    <location>
        <begin position="53"/>
        <end position="73"/>
    </location>
</feature>
<dbReference type="GO" id="GO:0016811">
    <property type="term" value="F:hydrolase activity, acting on carbon-nitrogen (but not peptide) bonds, in linear amides"/>
    <property type="evidence" value="ECO:0007669"/>
    <property type="project" value="InterPro"/>
</dbReference>
<evidence type="ECO:0000256" key="1">
    <source>
        <dbReference type="ARBA" id="ARBA00004141"/>
    </source>
</evidence>
<comment type="subcellular location">
    <subcellularLocation>
        <location evidence="1">Membrane</location>
        <topology evidence="1">Multi-pass membrane protein</topology>
    </subcellularLocation>
</comment>
<organism evidence="9 10">
    <name type="scientific">Aurantimonas endophytica</name>
    <dbReference type="NCBI Taxonomy" id="1522175"/>
    <lineage>
        <taxon>Bacteria</taxon>
        <taxon>Pseudomonadati</taxon>
        <taxon>Pseudomonadota</taxon>
        <taxon>Alphaproteobacteria</taxon>
        <taxon>Hyphomicrobiales</taxon>
        <taxon>Aurantimonadaceae</taxon>
        <taxon>Aurantimonas</taxon>
    </lineage>
</organism>